<dbReference type="EMBL" id="SMBK01000001">
    <property type="protein sequence ID" value="TCU40805.1"/>
    <property type="molecule type" value="Genomic_DNA"/>
</dbReference>
<dbReference type="Proteomes" id="UP000295547">
    <property type="component" value="Unassembled WGS sequence"/>
</dbReference>
<accession>A0A4V2VFK2</accession>
<organism evidence="2 3">
    <name type="scientific">Rhizobium azibense</name>
    <dbReference type="NCBI Taxonomy" id="1136135"/>
    <lineage>
        <taxon>Bacteria</taxon>
        <taxon>Pseudomonadati</taxon>
        <taxon>Pseudomonadota</taxon>
        <taxon>Alphaproteobacteria</taxon>
        <taxon>Hyphomicrobiales</taxon>
        <taxon>Rhizobiaceae</taxon>
        <taxon>Rhizobium/Agrobacterium group</taxon>
        <taxon>Rhizobium</taxon>
    </lineage>
</organism>
<dbReference type="Proteomes" id="UP000295507">
    <property type="component" value="Unassembled WGS sequence"/>
</dbReference>
<keyword evidence="4" id="KW-1185">Reference proteome</keyword>
<dbReference type="AlphaFoldDB" id="A0A4V2VFK2"/>
<comment type="caution">
    <text evidence="2">The sequence shown here is derived from an EMBL/GenBank/DDBJ whole genome shotgun (WGS) entry which is preliminary data.</text>
</comment>
<evidence type="ECO:0000313" key="2">
    <source>
        <dbReference type="EMBL" id="TCU40805.1"/>
    </source>
</evidence>
<name>A0A4V2VFK2_9HYPH</name>
<dbReference type="EMBL" id="SMBJ01000001">
    <property type="protein sequence ID" value="TCU31184.1"/>
    <property type="molecule type" value="Genomic_DNA"/>
</dbReference>
<evidence type="ECO:0000313" key="4">
    <source>
        <dbReference type="Proteomes" id="UP000295547"/>
    </source>
</evidence>
<protein>
    <submittedName>
        <fullName evidence="2">Uncharacterized protein</fullName>
    </submittedName>
</protein>
<gene>
    <name evidence="2" type="ORF">EV129_10190</name>
    <name evidence="1" type="ORF">EV130_101761</name>
</gene>
<proteinExistence type="predicted"/>
<evidence type="ECO:0000313" key="3">
    <source>
        <dbReference type="Proteomes" id="UP000295507"/>
    </source>
</evidence>
<sequence length="59" mass="6679">MEVQKPRPSQEVLAFLQKRGLPGGGPGKPLTLRAAYRIRARQAAHNMDQACRKEYWTEA</sequence>
<reference evidence="3 4" key="1">
    <citation type="submission" date="2019-03" db="EMBL/GenBank/DDBJ databases">
        <title>Genomic Encyclopedia of Type Strains, Phase IV (KMG-V): Genome sequencing to study the core and pangenomes of soil and plant-associated prokaryotes.</title>
        <authorList>
            <person name="Whitman W."/>
        </authorList>
    </citation>
    <scope>NUCLEOTIDE SEQUENCE [LARGE SCALE GENOMIC DNA]</scope>
    <source>
        <strain evidence="1 4">Gr42</strain>
        <strain evidence="2 3">IE4868</strain>
    </source>
</reference>
<evidence type="ECO:0000313" key="1">
    <source>
        <dbReference type="EMBL" id="TCU31184.1"/>
    </source>
</evidence>